<sequence length="168" mass="19804">MAINSDEFDTLMKDIVESYSNHYLSLDVEAALNSKYNVHYRNISSLGTKEQYLQIPNSLSKRRLVSQLRICSDSYFRLYYKGSLYKFESKENCTLCDLQQPENLIHFLLVCPIYQPYRIQYLSPYLINNSDVHENITNLLTIKNKEQINNIYYFTVSALKLRAFVLNE</sequence>
<comment type="caution">
    <text evidence="1">The sequence shown here is derived from an EMBL/GenBank/DDBJ whole genome shotgun (WGS) entry which is preliminary data.</text>
</comment>
<evidence type="ECO:0000313" key="2">
    <source>
        <dbReference type="Proteomes" id="UP001461498"/>
    </source>
</evidence>
<dbReference type="EMBL" id="JAPXFL010000012">
    <property type="protein sequence ID" value="KAK9499194.1"/>
    <property type="molecule type" value="Genomic_DNA"/>
</dbReference>
<dbReference type="AlphaFoldDB" id="A0AAW1CSE9"/>
<proteinExistence type="predicted"/>
<evidence type="ECO:0008006" key="3">
    <source>
        <dbReference type="Google" id="ProtNLM"/>
    </source>
</evidence>
<protein>
    <recommendedName>
        <fullName evidence="3">Reverse transcriptase zinc-binding domain-containing protein</fullName>
    </recommendedName>
</protein>
<name>A0AAW1CSE9_9HEMI</name>
<organism evidence="1 2">
    <name type="scientific">Rhynocoris fuscipes</name>
    <dbReference type="NCBI Taxonomy" id="488301"/>
    <lineage>
        <taxon>Eukaryota</taxon>
        <taxon>Metazoa</taxon>
        <taxon>Ecdysozoa</taxon>
        <taxon>Arthropoda</taxon>
        <taxon>Hexapoda</taxon>
        <taxon>Insecta</taxon>
        <taxon>Pterygota</taxon>
        <taxon>Neoptera</taxon>
        <taxon>Paraneoptera</taxon>
        <taxon>Hemiptera</taxon>
        <taxon>Heteroptera</taxon>
        <taxon>Panheteroptera</taxon>
        <taxon>Cimicomorpha</taxon>
        <taxon>Reduviidae</taxon>
        <taxon>Harpactorinae</taxon>
        <taxon>Harpactorini</taxon>
        <taxon>Rhynocoris</taxon>
    </lineage>
</organism>
<gene>
    <name evidence="1" type="ORF">O3M35_003688</name>
</gene>
<keyword evidence="2" id="KW-1185">Reference proteome</keyword>
<dbReference type="Proteomes" id="UP001461498">
    <property type="component" value="Unassembled WGS sequence"/>
</dbReference>
<reference evidence="1 2" key="1">
    <citation type="submission" date="2022-12" db="EMBL/GenBank/DDBJ databases">
        <title>Chromosome-level genome assembly of true bugs.</title>
        <authorList>
            <person name="Ma L."/>
            <person name="Li H."/>
        </authorList>
    </citation>
    <scope>NUCLEOTIDE SEQUENCE [LARGE SCALE GENOMIC DNA]</scope>
    <source>
        <strain evidence="1">Lab_2022b</strain>
    </source>
</reference>
<accession>A0AAW1CSE9</accession>
<evidence type="ECO:0000313" key="1">
    <source>
        <dbReference type="EMBL" id="KAK9499194.1"/>
    </source>
</evidence>